<dbReference type="Proteomes" id="UP000011200">
    <property type="component" value="Chromosome"/>
</dbReference>
<sequence length="49" mass="5457">MRRTVARRKSVRGATDHASKTRHRRMTAGFGGSGRMFPDNADARDSNPI</sequence>
<evidence type="ECO:0000313" key="2">
    <source>
        <dbReference type="EMBL" id="AWT52781.1"/>
    </source>
</evidence>
<dbReference type="EMBL" id="CP027541">
    <property type="protein sequence ID" value="AWT52781.1"/>
    <property type="molecule type" value="Genomic_DNA"/>
</dbReference>
<reference evidence="2 3" key="1">
    <citation type="journal article" date="2013" name="Genome Announc.">
        <title>Draft genome sequence of MKD8, a conjugal recipient Mycobacterium smegmatis strain.</title>
        <authorList>
            <person name="Gray T.A."/>
            <person name="Palumbo M.J."/>
            <person name="Derbyshire K.M."/>
        </authorList>
    </citation>
    <scope>NUCLEOTIDE SEQUENCE [LARGE SCALE GENOMIC DNA]</scope>
    <source>
        <strain evidence="2 3">MKD8</strain>
    </source>
</reference>
<organism evidence="2 3">
    <name type="scientific">Mycolicibacterium smegmatis (strain MKD8)</name>
    <name type="common">Mycobacterium smegmatis</name>
    <dbReference type="NCBI Taxonomy" id="1214915"/>
    <lineage>
        <taxon>Bacteria</taxon>
        <taxon>Bacillati</taxon>
        <taxon>Actinomycetota</taxon>
        <taxon>Actinomycetes</taxon>
        <taxon>Mycobacteriales</taxon>
        <taxon>Mycobacteriaceae</taxon>
        <taxon>Mycolicibacterium</taxon>
    </lineage>
</organism>
<feature type="region of interest" description="Disordered" evidence="1">
    <location>
        <begin position="1"/>
        <end position="49"/>
    </location>
</feature>
<accession>A0A2U9PM12</accession>
<evidence type="ECO:0000256" key="1">
    <source>
        <dbReference type="SAM" id="MobiDB-lite"/>
    </source>
</evidence>
<reference evidence="3" key="2">
    <citation type="submission" date="2018-03" db="EMBL/GenBank/DDBJ databases">
        <authorList>
            <person name="Derbyshire K."/>
            <person name="Gray T.A."/>
            <person name="Champion M."/>
        </authorList>
    </citation>
    <scope>NUCLEOTIDE SEQUENCE [LARGE SCALE GENOMIC DNA]</scope>
    <source>
        <strain evidence="3">MKD8</strain>
    </source>
</reference>
<feature type="compositionally biased region" description="Basic residues" evidence="1">
    <location>
        <begin position="1"/>
        <end position="11"/>
    </location>
</feature>
<gene>
    <name evidence="2" type="ORF">D806_017970</name>
</gene>
<proteinExistence type="predicted"/>
<protein>
    <submittedName>
        <fullName evidence="2">Uncharacterized protein</fullName>
    </submittedName>
</protein>
<name>A0A2U9PM12_MYCSE</name>
<dbReference type="AlphaFoldDB" id="A0A2U9PM12"/>
<evidence type="ECO:0000313" key="3">
    <source>
        <dbReference type="Proteomes" id="UP000011200"/>
    </source>
</evidence>